<dbReference type="GeneID" id="23679099"/>
<evidence type="ECO:0000313" key="3">
    <source>
        <dbReference type="Proteomes" id="UP000029348"/>
    </source>
</evidence>
<evidence type="ECO:0000256" key="1">
    <source>
        <dbReference type="SAM" id="MobiDB-lite"/>
    </source>
</evidence>
<sequence>MKLHRIDHVISAWGIGQDMKDPIGWMKRRIHDGTVRARKIGRHWYMTDDDIRDALQAFSSARPEPAPVIEEAPPIQRAGLSAASSRRRSA</sequence>
<feature type="region of interest" description="Disordered" evidence="1">
    <location>
        <begin position="62"/>
        <end position="90"/>
    </location>
</feature>
<gene>
    <name evidence="2" type="primary">44</name>
    <name evidence="2" type="ORF">PBI_SQUIRTY_44</name>
</gene>
<dbReference type="RefSeq" id="YP_009124596.1">
    <property type="nucleotide sequence ID" value="NC_026588.1"/>
</dbReference>
<dbReference type="Proteomes" id="UP000029348">
    <property type="component" value="Segment"/>
</dbReference>
<reference evidence="2 3" key="1">
    <citation type="submission" date="2014-07" db="EMBL/GenBank/DDBJ databases">
        <authorList>
            <person name="Nurko I."/>
            <person name="Arora N."/>
            <person name="Mosteller S."/>
            <person name="Bari R."/>
            <person name="McNulty L."/>
            <person name="Schmidt T."/>
            <person name="Mehalik H."/>
            <person name="Reinhart E."/>
            <person name="Winders D.C."/>
            <person name="Nootbar H.A."/>
            <person name="Reilly M.A."/>
            <person name="Gough E."/>
            <person name="Gregory S."/>
            <person name="Harbaugh B."/>
            <person name="Kaur B."/>
            <person name="Siesel C."/>
            <person name="Warwar S."/>
            <person name="Breitenberger C.A."/>
            <person name="Daniels C.J."/>
            <person name="Ball S.L."/>
            <person name="Buck G.A."/>
            <person name="Campbell R."/>
            <person name="Carvalho M.R."/>
            <person name="Duckworth R.A."/>
            <person name="Dunn T."/>
            <person name="Halpern C."/>
            <person name="Johnson A."/>
            <person name="Kiflezghi M.G."/>
            <person name="Lee V."/>
            <person name="Loviza R.A."/>
            <person name="Serrano M.G."/>
            <person name="Shah Z.V."/>
            <person name="Sharma K."/>
            <person name="Voegtly L.J."/>
            <person name="Walstead R."/>
            <person name="Wang Y.P."/>
            <person name="Bradley K.W."/>
            <person name="Barker L.P."/>
            <person name="Asai D.J."/>
            <person name="Bowman C.A."/>
            <person name="Russell D.A."/>
            <person name="Pope W.H."/>
            <person name="Jacobs-Sera D."/>
            <person name="Hendrix R.W."/>
            <person name="Hatfull G.F."/>
        </authorList>
    </citation>
    <scope>NUCLEOTIDE SEQUENCE [LARGE SCALE GENOMIC DNA]</scope>
</reference>
<accession>A0A088FBI9</accession>
<organism evidence="2 3">
    <name type="scientific">Mycobacterium phage Squirty</name>
    <dbReference type="NCBI Taxonomy" id="1527512"/>
    <lineage>
        <taxon>Viruses</taxon>
        <taxon>Duplodnaviria</taxon>
        <taxon>Heunggongvirae</taxon>
        <taxon>Uroviricota</taxon>
        <taxon>Caudoviricetes</taxon>
        <taxon>Gracegardnervirinae</taxon>
        <taxon>Squirtyvirus</taxon>
        <taxon>Squirtyvirus squirty</taxon>
        <taxon>Mycobacterium virus Squirty</taxon>
    </lineage>
</organism>
<proteinExistence type="predicted"/>
<protein>
    <submittedName>
        <fullName evidence="2">Uncharacterized protein</fullName>
    </submittedName>
</protein>
<dbReference type="KEGG" id="vg:23679099"/>
<feature type="compositionally biased region" description="Low complexity" evidence="1">
    <location>
        <begin position="67"/>
        <end position="84"/>
    </location>
</feature>
<evidence type="ECO:0000313" key="2">
    <source>
        <dbReference type="EMBL" id="AIM40991.1"/>
    </source>
</evidence>
<keyword evidence="3" id="KW-1185">Reference proteome</keyword>
<dbReference type="OrthoDB" id="19688at10239"/>
<name>A0A088FBI9_9CAUD</name>
<dbReference type="EMBL" id="KM101124">
    <property type="protein sequence ID" value="AIM40991.1"/>
    <property type="molecule type" value="Genomic_DNA"/>
</dbReference>